<dbReference type="SUPFAM" id="SSF56112">
    <property type="entry name" value="Protein kinase-like (PK-like)"/>
    <property type="match status" value="1"/>
</dbReference>
<keyword evidence="4" id="KW-0067">ATP-binding</keyword>
<keyword evidence="3" id="KW-0418">Kinase</keyword>
<feature type="compositionally biased region" description="Basic residues" evidence="5">
    <location>
        <begin position="13"/>
        <end position="30"/>
    </location>
</feature>
<comment type="caution">
    <text evidence="7">The sequence shown here is derived from an EMBL/GenBank/DDBJ whole genome shotgun (WGS) entry which is preliminary data.</text>
</comment>
<accession>A0ABR3JZ22</accession>
<evidence type="ECO:0000256" key="5">
    <source>
        <dbReference type="SAM" id="MobiDB-lite"/>
    </source>
</evidence>
<dbReference type="InterPro" id="IPR051681">
    <property type="entry name" value="Ser/Thr_Kinases-Pseudokinases"/>
</dbReference>
<dbReference type="InterPro" id="IPR000719">
    <property type="entry name" value="Prot_kinase_dom"/>
</dbReference>
<evidence type="ECO:0000256" key="1">
    <source>
        <dbReference type="ARBA" id="ARBA00022679"/>
    </source>
</evidence>
<evidence type="ECO:0000256" key="3">
    <source>
        <dbReference type="ARBA" id="ARBA00022777"/>
    </source>
</evidence>
<protein>
    <recommendedName>
        <fullName evidence="6">Protein kinase domain-containing protein</fullName>
    </recommendedName>
</protein>
<dbReference type="Gene3D" id="1.10.510.10">
    <property type="entry name" value="Transferase(Phosphotransferase) domain 1"/>
    <property type="match status" value="1"/>
</dbReference>
<sequence length="317" mass="35506">MTAIDVSACPQNQRRKTRTRPTYRPRPHVTHHGDATITITDEHPYAGGISTDIYRGILSSPDGNQRVVVKRWRLCTPQISETSRKEFLRDLTSRLECWQSLRHRNIAQFRWPILGLGQFPAMALQCYRNGNVLDYIRAHPSVNVLQLLIDIAEALDFMHNMKPAPVAHGALKGSNILVNDAGTACLSDIGISLIPIPPTWTLDTTLYSRWLAPEIILPGSADHSIGLASPEADVYSFAMTAIEMTTGRRPFSHRSSHIPVVLDVIRGKRPRRPTLAEAPQMTDDLWELVTSCWAQDPESRPLISEVRALLQLWANSA</sequence>
<dbReference type="Proteomes" id="UP001556367">
    <property type="component" value="Unassembled WGS sequence"/>
</dbReference>
<dbReference type="PANTHER" id="PTHR44329">
    <property type="entry name" value="SERINE/THREONINE-PROTEIN KINASE TNNI3K-RELATED"/>
    <property type="match status" value="1"/>
</dbReference>
<dbReference type="InterPro" id="IPR011009">
    <property type="entry name" value="Kinase-like_dom_sf"/>
</dbReference>
<evidence type="ECO:0000259" key="6">
    <source>
        <dbReference type="PROSITE" id="PS50011"/>
    </source>
</evidence>
<evidence type="ECO:0000313" key="7">
    <source>
        <dbReference type="EMBL" id="KAL0961021.1"/>
    </source>
</evidence>
<dbReference type="PROSITE" id="PS50011">
    <property type="entry name" value="PROTEIN_KINASE_DOM"/>
    <property type="match status" value="1"/>
</dbReference>
<evidence type="ECO:0000256" key="4">
    <source>
        <dbReference type="ARBA" id="ARBA00022840"/>
    </source>
</evidence>
<dbReference type="InterPro" id="IPR001245">
    <property type="entry name" value="Ser-Thr/Tyr_kinase_cat_dom"/>
</dbReference>
<dbReference type="EMBL" id="JASNQZ010000001">
    <property type="protein sequence ID" value="KAL0961021.1"/>
    <property type="molecule type" value="Genomic_DNA"/>
</dbReference>
<gene>
    <name evidence="7" type="ORF">HGRIS_006013</name>
</gene>
<name>A0ABR3JZ22_9AGAR</name>
<keyword evidence="1" id="KW-0808">Transferase</keyword>
<keyword evidence="8" id="KW-1185">Reference proteome</keyword>
<proteinExistence type="predicted"/>
<dbReference type="PANTHER" id="PTHR44329:SF288">
    <property type="entry name" value="MITOGEN-ACTIVATED PROTEIN KINASE KINASE KINASE 20"/>
    <property type="match status" value="1"/>
</dbReference>
<feature type="domain" description="Protein kinase" evidence="6">
    <location>
        <begin position="39"/>
        <end position="314"/>
    </location>
</feature>
<dbReference type="Pfam" id="PF07714">
    <property type="entry name" value="PK_Tyr_Ser-Thr"/>
    <property type="match status" value="1"/>
</dbReference>
<evidence type="ECO:0000313" key="8">
    <source>
        <dbReference type="Proteomes" id="UP001556367"/>
    </source>
</evidence>
<reference evidence="8" key="1">
    <citation type="submission" date="2024-06" db="EMBL/GenBank/DDBJ databases">
        <title>Multi-omics analyses provide insights into the biosynthesis of the anticancer antibiotic pleurotin in Hohenbuehelia grisea.</title>
        <authorList>
            <person name="Weaver J.A."/>
            <person name="Alberti F."/>
        </authorList>
    </citation>
    <scope>NUCLEOTIDE SEQUENCE [LARGE SCALE GENOMIC DNA]</scope>
    <source>
        <strain evidence="8">T-177</strain>
    </source>
</reference>
<feature type="region of interest" description="Disordered" evidence="5">
    <location>
        <begin position="1"/>
        <end position="30"/>
    </location>
</feature>
<organism evidence="7 8">
    <name type="scientific">Hohenbuehelia grisea</name>
    <dbReference type="NCBI Taxonomy" id="104357"/>
    <lineage>
        <taxon>Eukaryota</taxon>
        <taxon>Fungi</taxon>
        <taxon>Dikarya</taxon>
        <taxon>Basidiomycota</taxon>
        <taxon>Agaricomycotina</taxon>
        <taxon>Agaricomycetes</taxon>
        <taxon>Agaricomycetidae</taxon>
        <taxon>Agaricales</taxon>
        <taxon>Pleurotineae</taxon>
        <taxon>Pleurotaceae</taxon>
        <taxon>Hohenbuehelia</taxon>
    </lineage>
</organism>
<evidence type="ECO:0000256" key="2">
    <source>
        <dbReference type="ARBA" id="ARBA00022741"/>
    </source>
</evidence>
<keyword evidence="2" id="KW-0547">Nucleotide-binding</keyword>